<evidence type="ECO:0000313" key="1">
    <source>
        <dbReference type="EMBL" id="GBC09793.1"/>
    </source>
</evidence>
<dbReference type="AlphaFoldDB" id="A0A2Z6S9F8"/>
<proteinExistence type="predicted"/>
<reference evidence="1 2" key="1">
    <citation type="submission" date="2017-11" db="EMBL/GenBank/DDBJ databases">
        <title>The genome of Rhizophagus clarus HR1 reveals common genetic basis of auxotrophy among arbuscular mycorrhizal fungi.</title>
        <authorList>
            <person name="Kobayashi Y."/>
        </authorList>
    </citation>
    <scope>NUCLEOTIDE SEQUENCE [LARGE SCALE GENOMIC DNA]</scope>
    <source>
        <strain evidence="1 2">HR1</strain>
    </source>
</reference>
<sequence length="81" mass="9531">MFDMREVIDGKLPLTLNPIYYEDSDTLEIYFIEHAELFCNVFVNNMKTDIEDIEVEQDNLGRNTCIVFHNAKKKKNSKTNI</sequence>
<comment type="caution">
    <text evidence="1">The sequence shown here is derived from an EMBL/GenBank/DDBJ whole genome shotgun (WGS) entry which is preliminary data.</text>
</comment>
<evidence type="ECO:0000313" key="2">
    <source>
        <dbReference type="Proteomes" id="UP000247702"/>
    </source>
</evidence>
<keyword evidence="2" id="KW-1185">Reference proteome</keyword>
<dbReference type="Proteomes" id="UP000247702">
    <property type="component" value="Unassembled WGS sequence"/>
</dbReference>
<protein>
    <submittedName>
        <fullName evidence="1">Uncharacterized protein</fullName>
    </submittedName>
</protein>
<dbReference type="EMBL" id="BEXD01004327">
    <property type="protein sequence ID" value="GBC09793.1"/>
    <property type="molecule type" value="Genomic_DNA"/>
</dbReference>
<name>A0A2Z6S9F8_9GLOM</name>
<gene>
    <name evidence="1" type="ORF">RclHR1_09100006</name>
</gene>
<accession>A0A2Z6S9F8</accession>
<organism evidence="1 2">
    <name type="scientific">Rhizophagus clarus</name>
    <dbReference type="NCBI Taxonomy" id="94130"/>
    <lineage>
        <taxon>Eukaryota</taxon>
        <taxon>Fungi</taxon>
        <taxon>Fungi incertae sedis</taxon>
        <taxon>Mucoromycota</taxon>
        <taxon>Glomeromycotina</taxon>
        <taxon>Glomeromycetes</taxon>
        <taxon>Glomerales</taxon>
        <taxon>Glomeraceae</taxon>
        <taxon>Rhizophagus</taxon>
    </lineage>
</organism>